<dbReference type="Proteomes" id="UP000019365">
    <property type="component" value="Unassembled WGS sequence"/>
</dbReference>
<protein>
    <recommendedName>
        <fullName evidence="3">Dockerin domain-containing protein</fullName>
    </recommendedName>
</protein>
<dbReference type="InterPro" id="IPR023795">
    <property type="entry name" value="Serpin_CS"/>
</dbReference>
<dbReference type="InterPro" id="IPR000215">
    <property type="entry name" value="Serpin_fam"/>
</dbReference>
<dbReference type="InterPro" id="IPR023796">
    <property type="entry name" value="Serpin_dom"/>
</dbReference>
<dbReference type="InterPro" id="IPR036439">
    <property type="entry name" value="Dockerin_dom_sf"/>
</dbReference>
<dbReference type="SUPFAM" id="SSF56574">
    <property type="entry name" value="Serpins"/>
    <property type="match status" value="1"/>
</dbReference>
<dbReference type="AlphaFoldDB" id="W7UFD9"/>
<keyword evidence="5" id="KW-1185">Reference proteome</keyword>
<evidence type="ECO:0000313" key="4">
    <source>
        <dbReference type="EMBL" id="EWM53906.1"/>
    </source>
</evidence>
<evidence type="ECO:0000256" key="2">
    <source>
        <dbReference type="SAM" id="SignalP"/>
    </source>
</evidence>
<dbReference type="CDD" id="cd14256">
    <property type="entry name" value="Dockerin_I"/>
    <property type="match status" value="1"/>
</dbReference>
<feature type="signal peptide" evidence="2">
    <location>
        <begin position="1"/>
        <end position="21"/>
    </location>
</feature>
<gene>
    <name evidence="4" type="ORF">RF007C_09345</name>
</gene>
<dbReference type="SUPFAM" id="SSF63446">
    <property type="entry name" value="Type I dockerin domain"/>
    <property type="match status" value="1"/>
</dbReference>
<comment type="similarity">
    <text evidence="1">Belongs to the serpin family.</text>
</comment>
<dbReference type="CDD" id="cd19589">
    <property type="entry name" value="serpin_tengpin-like"/>
    <property type="match status" value="1"/>
</dbReference>
<dbReference type="SMART" id="SM00093">
    <property type="entry name" value="SERPIN"/>
    <property type="match status" value="1"/>
</dbReference>
<dbReference type="GO" id="GO:0000272">
    <property type="term" value="P:polysaccharide catabolic process"/>
    <property type="evidence" value="ECO:0007669"/>
    <property type="project" value="InterPro"/>
</dbReference>
<organism evidence="4 5">
    <name type="scientific">Ruminococcus flavefaciens 007c</name>
    <dbReference type="NCBI Taxonomy" id="1341157"/>
    <lineage>
        <taxon>Bacteria</taxon>
        <taxon>Bacillati</taxon>
        <taxon>Bacillota</taxon>
        <taxon>Clostridia</taxon>
        <taxon>Eubacteriales</taxon>
        <taxon>Oscillospiraceae</taxon>
        <taxon>Ruminococcus</taxon>
    </lineage>
</organism>
<dbReference type="Gene3D" id="3.30.497.10">
    <property type="entry name" value="Antithrombin, subunit I, domain 2"/>
    <property type="match status" value="1"/>
</dbReference>
<dbReference type="InterPro" id="IPR016134">
    <property type="entry name" value="Dockerin_dom"/>
</dbReference>
<evidence type="ECO:0000256" key="1">
    <source>
        <dbReference type="RuleBase" id="RU000411"/>
    </source>
</evidence>
<accession>W7UFD9</accession>
<dbReference type="PATRIC" id="fig|1341157.4.peg.1551"/>
<dbReference type="InterPro" id="IPR036186">
    <property type="entry name" value="Serpin_sf"/>
</dbReference>
<sequence>MKLRRLLAAAAAMCIALPAVVSDYSAATDVRRIKGDVNGDMVFNLADMILFQRWLKGSGELTAAPNADINEDEVCDVFDLSAMRKLLINCMNEAPVPSFKPKSQNLCAGIAASSVTGKSADESFINSQYDLTLKLFKKTYAEEETPTNTLISPYSIVQALGMTANGAAGDTRTEMENVLGGGMKIEDLNSYLLTQRLNSVNDKRNEYANKWSMNTANSIWARNDKSRINPRPEFIQNCVDFYDSEFYVAPFDETTLDDVNGWVNEKTNEMIPTILSKIDPLDVMYLVNAVAFEAEWDEPYEKHQIKDGKFTNATGNVQDASMLCSHEKYIFDENTNGMIKYYSGGRYAFAALLPDEGTTVDEYIEKLTPEKLSGIIASGKSDMIMANVKLPKFSYEYNNELSDELKAIGMPTAFSNSADFTNMSSVADIHPLHIGIVIHKTFIDLDENGTKAAAATLVAMRDNGMPMYEDVKDVTFDRPFVYCIIDTETSLPVFIGALNSL</sequence>
<reference evidence="4 5" key="1">
    <citation type="journal article" date="2014" name="PLoS ONE">
        <title>Rumen cellulosomics: divergent fiber-degrading strategies revealed by comparative genome-wide analysis of six ruminococcal strains.</title>
        <authorList>
            <person name="Dassa B."/>
            <person name="Borovok I."/>
            <person name="Ruimy-Israeli V."/>
            <person name="Lamed R."/>
            <person name="Flint H.J."/>
            <person name="Duncan S.H."/>
            <person name="Henrissat B."/>
            <person name="Coutinho P."/>
            <person name="Morrison M."/>
            <person name="Mosoni P."/>
            <person name="Yeoman C.J."/>
            <person name="White B.A."/>
            <person name="Bayer E.A."/>
        </authorList>
    </citation>
    <scope>NUCLEOTIDE SEQUENCE [LARGE SCALE GENOMIC DNA]</scope>
    <source>
        <strain evidence="4 5">007c</strain>
    </source>
</reference>
<comment type="caution">
    <text evidence="4">The sequence shown here is derived from an EMBL/GenBank/DDBJ whole genome shotgun (WGS) entry which is preliminary data.</text>
</comment>
<dbReference type="Gene3D" id="1.10.1330.10">
    <property type="entry name" value="Dockerin domain"/>
    <property type="match status" value="1"/>
</dbReference>
<dbReference type="GO" id="GO:0004867">
    <property type="term" value="F:serine-type endopeptidase inhibitor activity"/>
    <property type="evidence" value="ECO:0007669"/>
    <property type="project" value="InterPro"/>
</dbReference>
<feature type="domain" description="Dockerin" evidence="3">
    <location>
        <begin position="30"/>
        <end position="96"/>
    </location>
</feature>
<dbReference type="Pfam" id="PF00079">
    <property type="entry name" value="Serpin"/>
    <property type="match status" value="1"/>
</dbReference>
<dbReference type="Gene3D" id="2.30.39.10">
    <property type="entry name" value="Alpha-1-antitrypsin, domain 1"/>
    <property type="match status" value="1"/>
</dbReference>
<dbReference type="PANTHER" id="PTHR11461">
    <property type="entry name" value="SERINE PROTEASE INHIBITOR, SERPIN"/>
    <property type="match status" value="1"/>
</dbReference>
<feature type="chain" id="PRO_5039615261" description="Dockerin domain-containing protein" evidence="2">
    <location>
        <begin position="22"/>
        <end position="501"/>
    </location>
</feature>
<dbReference type="PROSITE" id="PS51766">
    <property type="entry name" value="DOCKERIN"/>
    <property type="match status" value="1"/>
</dbReference>
<dbReference type="PANTHER" id="PTHR11461:SF211">
    <property type="entry name" value="GH10112P-RELATED"/>
    <property type="match status" value="1"/>
</dbReference>
<proteinExistence type="inferred from homology"/>
<dbReference type="PROSITE" id="PS00284">
    <property type="entry name" value="SERPIN"/>
    <property type="match status" value="1"/>
</dbReference>
<dbReference type="eggNOG" id="COG4826">
    <property type="taxonomic scope" value="Bacteria"/>
</dbReference>
<dbReference type="InterPro" id="IPR042185">
    <property type="entry name" value="Serpin_sf_2"/>
</dbReference>
<dbReference type="OrthoDB" id="9764871at2"/>
<evidence type="ECO:0000259" key="3">
    <source>
        <dbReference type="PROSITE" id="PS51766"/>
    </source>
</evidence>
<dbReference type="RefSeq" id="WP_051456595.1">
    <property type="nucleotide sequence ID" value="NZ_ATAX01000023.1"/>
</dbReference>
<evidence type="ECO:0000313" key="5">
    <source>
        <dbReference type="Proteomes" id="UP000019365"/>
    </source>
</evidence>
<dbReference type="GO" id="GO:0005615">
    <property type="term" value="C:extracellular space"/>
    <property type="evidence" value="ECO:0007669"/>
    <property type="project" value="InterPro"/>
</dbReference>
<keyword evidence="2" id="KW-0732">Signal</keyword>
<dbReference type="InterPro" id="IPR042178">
    <property type="entry name" value="Serpin_sf_1"/>
</dbReference>
<dbReference type="EMBL" id="ATAX01000023">
    <property type="protein sequence ID" value="EWM53906.1"/>
    <property type="molecule type" value="Genomic_DNA"/>
</dbReference>
<name>W7UFD9_RUMFL</name>